<evidence type="ECO:0000256" key="6">
    <source>
        <dbReference type="ARBA" id="ARBA00022737"/>
    </source>
</evidence>
<dbReference type="Gramene" id="Pp3c6_24790V3.2">
    <property type="protein sequence ID" value="Pp3c6_24790V3.2"/>
    <property type="gene ID" value="Pp3c6_24790"/>
</dbReference>
<dbReference type="Gene3D" id="2.60.40.1480">
    <property type="entry name" value="Coatomer, gamma subunit, appendage domain"/>
    <property type="match status" value="1"/>
</dbReference>
<dbReference type="PANTHER" id="PTHR10261">
    <property type="entry name" value="COATOMER SUBUNIT GAMMA"/>
    <property type="match status" value="1"/>
</dbReference>
<dbReference type="GO" id="GO:0009306">
    <property type="term" value="P:protein secretion"/>
    <property type="evidence" value="ECO:0000318"/>
    <property type="project" value="GO_Central"/>
</dbReference>
<reference evidence="15" key="3">
    <citation type="submission" date="2020-12" db="UniProtKB">
        <authorList>
            <consortium name="EnsemblPlants"/>
        </authorList>
    </citation>
    <scope>IDENTIFICATION</scope>
</reference>
<dbReference type="Pfam" id="PF01602">
    <property type="entry name" value="Adaptin_N"/>
    <property type="match status" value="1"/>
</dbReference>
<feature type="domain" description="Clathrin/coatomer adaptor adaptin-like N-terminal" evidence="13">
    <location>
        <begin position="28"/>
        <end position="245"/>
    </location>
</feature>
<accession>A0A7I4ED89</accession>
<dbReference type="GO" id="GO:0005793">
    <property type="term" value="C:endoplasmic reticulum-Golgi intermediate compartment"/>
    <property type="evidence" value="ECO:0000318"/>
    <property type="project" value="GO_Central"/>
</dbReference>
<dbReference type="SUPFAM" id="SSF49348">
    <property type="entry name" value="Clathrin adaptor appendage domain"/>
    <property type="match status" value="1"/>
</dbReference>
<evidence type="ECO:0000313" key="15">
    <source>
        <dbReference type="EnsemblPlants" id="Pp3c6_24790V3.2"/>
    </source>
</evidence>
<keyword evidence="5" id="KW-0963">Cytoplasm</keyword>
<evidence type="ECO:0000256" key="9">
    <source>
        <dbReference type="ARBA" id="ARBA00023034"/>
    </source>
</evidence>
<dbReference type="InParanoid" id="A0A7I4ED89"/>
<evidence type="ECO:0008006" key="17">
    <source>
        <dbReference type="Google" id="ProtNLM"/>
    </source>
</evidence>
<feature type="region of interest" description="Disordered" evidence="12">
    <location>
        <begin position="1"/>
        <end position="20"/>
    </location>
</feature>
<dbReference type="Pfam" id="PF08752">
    <property type="entry name" value="COP-gamma_platf"/>
    <property type="match status" value="1"/>
</dbReference>
<dbReference type="GO" id="GO:0005783">
    <property type="term" value="C:endoplasmic reticulum"/>
    <property type="evidence" value="ECO:0000318"/>
    <property type="project" value="GO_Central"/>
</dbReference>
<dbReference type="SUPFAM" id="SSF48371">
    <property type="entry name" value="ARM repeat"/>
    <property type="match status" value="1"/>
</dbReference>
<keyword evidence="11" id="KW-0968">Cytoplasmic vesicle</keyword>
<keyword evidence="8" id="KW-0653">Protein transport</keyword>
<evidence type="ECO:0000256" key="7">
    <source>
        <dbReference type="ARBA" id="ARBA00022892"/>
    </source>
</evidence>
<dbReference type="Proteomes" id="UP000006727">
    <property type="component" value="Chromosome 6"/>
</dbReference>
<dbReference type="InterPro" id="IPR002553">
    <property type="entry name" value="Clathrin/coatomer_adapt-like_N"/>
</dbReference>
<keyword evidence="16" id="KW-1185">Reference proteome</keyword>
<dbReference type="InterPro" id="IPR013040">
    <property type="entry name" value="Coatomer_gsu_app_Ig-like_dom"/>
</dbReference>
<dbReference type="GO" id="GO:0006891">
    <property type="term" value="P:intra-Golgi vesicle-mediated transport"/>
    <property type="evidence" value="ECO:0000318"/>
    <property type="project" value="GO_Central"/>
</dbReference>
<dbReference type="EnsemblPlants" id="Pp3c6_24790V3.2">
    <property type="protein sequence ID" value="Pp3c6_24790V3.2"/>
    <property type="gene ID" value="Pp3c6_24790"/>
</dbReference>
<keyword evidence="9" id="KW-0333">Golgi apparatus</keyword>
<name>A0A7I4ED89_PHYPA</name>
<evidence type="ECO:0000256" key="3">
    <source>
        <dbReference type="ARBA" id="ARBA00010720"/>
    </source>
</evidence>
<dbReference type="InterPro" id="IPR017106">
    <property type="entry name" value="Coatomer_gsu"/>
</dbReference>
<dbReference type="InterPro" id="IPR013041">
    <property type="entry name" value="Clathrin_app_Ig-like_sf"/>
</dbReference>
<evidence type="ECO:0000256" key="2">
    <source>
        <dbReference type="ARBA" id="ARBA00004347"/>
    </source>
</evidence>
<organism evidence="15 16">
    <name type="scientific">Physcomitrium patens</name>
    <name type="common">Spreading-leaved earth moss</name>
    <name type="synonym">Physcomitrella patens</name>
    <dbReference type="NCBI Taxonomy" id="3218"/>
    <lineage>
        <taxon>Eukaryota</taxon>
        <taxon>Viridiplantae</taxon>
        <taxon>Streptophyta</taxon>
        <taxon>Embryophyta</taxon>
        <taxon>Bryophyta</taxon>
        <taxon>Bryophytina</taxon>
        <taxon>Bryopsida</taxon>
        <taxon>Funariidae</taxon>
        <taxon>Funariales</taxon>
        <taxon>Funariaceae</taxon>
        <taxon>Physcomitrium</taxon>
    </lineage>
</organism>
<evidence type="ECO:0000256" key="11">
    <source>
        <dbReference type="ARBA" id="ARBA00023329"/>
    </source>
</evidence>
<dbReference type="InterPro" id="IPR037067">
    <property type="entry name" value="Coatomer_gsu_app_sf"/>
</dbReference>
<keyword evidence="6" id="KW-0677">Repeat</keyword>
<dbReference type="EMBL" id="ABEU02000006">
    <property type="status" value="NOT_ANNOTATED_CDS"/>
    <property type="molecule type" value="Genomic_DNA"/>
</dbReference>
<evidence type="ECO:0000256" key="1">
    <source>
        <dbReference type="ARBA" id="ARBA00004255"/>
    </source>
</evidence>
<dbReference type="InterPro" id="IPR011989">
    <property type="entry name" value="ARM-like"/>
</dbReference>
<evidence type="ECO:0000256" key="12">
    <source>
        <dbReference type="SAM" id="MobiDB-lite"/>
    </source>
</evidence>
<reference evidence="15 16" key="2">
    <citation type="journal article" date="2018" name="Plant J.">
        <title>The Physcomitrella patens chromosome-scale assembly reveals moss genome structure and evolution.</title>
        <authorList>
            <person name="Lang D."/>
            <person name="Ullrich K.K."/>
            <person name="Murat F."/>
            <person name="Fuchs J."/>
            <person name="Jenkins J."/>
            <person name="Haas F.B."/>
            <person name="Piednoel M."/>
            <person name="Gundlach H."/>
            <person name="Van Bel M."/>
            <person name="Meyberg R."/>
            <person name="Vives C."/>
            <person name="Morata J."/>
            <person name="Symeonidi A."/>
            <person name="Hiss M."/>
            <person name="Muchero W."/>
            <person name="Kamisugi Y."/>
            <person name="Saleh O."/>
            <person name="Blanc G."/>
            <person name="Decker E.L."/>
            <person name="van Gessel N."/>
            <person name="Grimwood J."/>
            <person name="Hayes R.D."/>
            <person name="Graham S.W."/>
            <person name="Gunter L.E."/>
            <person name="McDaniel S.F."/>
            <person name="Hoernstein S.N.W."/>
            <person name="Larsson A."/>
            <person name="Li F.W."/>
            <person name="Perroud P.F."/>
            <person name="Phillips J."/>
            <person name="Ranjan P."/>
            <person name="Rokshar D.S."/>
            <person name="Rothfels C.J."/>
            <person name="Schneider L."/>
            <person name="Shu S."/>
            <person name="Stevenson D.W."/>
            <person name="Thummler F."/>
            <person name="Tillich M."/>
            <person name="Villarreal Aguilar J.C."/>
            <person name="Widiez T."/>
            <person name="Wong G.K."/>
            <person name="Wymore A."/>
            <person name="Zhang Y."/>
            <person name="Zimmer A.D."/>
            <person name="Quatrano R.S."/>
            <person name="Mayer K.F.X."/>
            <person name="Goodstein D."/>
            <person name="Casacuberta J.M."/>
            <person name="Vandepoele K."/>
            <person name="Reski R."/>
            <person name="Cuming A.C."/>
            <person name="Tuskan G.A."/>
            <person name="Maumus F."/>
            <person name="Salse J."/>
            <person name="Schmutz J."/>
            <person name="Rensing S.A."/>
        </authorList>
    </citation>
    <scope>NUCLEOTIDE SEQUENCE [LARGE SCALE GENOMIC DNA]</scope>
    <source>
        <strain evidence="15 16">cv. Gransden 2004</strain>
    </source>
</reference>
<dbReference type="InterPro" id="IPR016024">
    <property type="entry name" value="ARM-type_fold"/>
</dbReference>
<dbReference type="GO" id="GO:0005198">
    <property type="term" value="F:structural molecule activity"/>
    <property type="evidence" value="ECO:0007669"/>
    <property type="project" value="InterPro"/>
</dbReference>
<dbReference type="GO" id="GO:0006888">
    <property type="term" value="P:endoplasmic reticulum to Golgi vesicle-mediated transport"/>
    <property type="evidence" value="ECO:0000318"/>
    <property type="project" value="GO_Central"/>
</dbReference>
<comment type="similarity">
    <text evidence="3">Belongs to the COPG family.</text>
</comment>
<evidence type="ECO:0000256" key="5">
    <source>
        <dbReference type="ARBA" id="ARBA00022490"/>
    </source>
</evidence>
<dbReference type="Gene3D" id="1.25.10.10">
    <property type="entry name" value="Leucine-rich Repeat Variant"/>
    <property type="match status" value="1"/>
</dbReference>
<evidence type="ECO:0000256" key="8">
    <source>
        <dbReference type="ARBA" id="ARBA00022927"/>
    </source>
</evidence>
<dbReference type="GO" id="GO:0006886">
    <property type="term" value="P:intracellular protein transport"/>
    <property type="evidence" value="ECO:0007669"/>
    <property type="project" value="InterPro"/>
</dbReference>
<feature type="domain" description="Coatomer gamma subunit appendage Ig-like subdomain" evidence="14">
    <location>
        <begin position="474"/>
        <end position="619"/>
    </location>
</feature>
<dbReference type="GO" id="GO:0030126">
    <property type="term" value="C:COPI vesicle coat"/>
    <property type="evidence" value="ECO:0000318"/>
    <property type="project" value="GO_Central"/>
</dbReference>
<proteinExistence type="inferred from homology"/>
<comment type="subcellular location">
    <subcellularLocation>
        <location evidence="2">Cytoplasmic vesicle</location>
        <location evidence="2">COPI-coated vesicle membrane</location>
        <topology evidence="2">Peripheral membrane protein</topology>
        <orientation evidence="2">Cytoplasmic side</orientation>
    </subcellularLocation>
    <subcellularLocation>
        <location evidence="1">Golgi apparatus membrane</location>
        <topology evidence="1">Peripheral membrane protein</topology>
        <orientation evidence="1">Cytoplasmic side</orientation>
    </subcellularLocation>
</comment>
<evidence type="ECO:0000259" key="13">
    <source>
        <dbReference type="Pfam" id="PF01602"/>
    </source>
</evidence>
<keyword evidence="4" id="KW-0813">Transport</keyword>
<dbReference type="FunFam" id="2.60.40.1480:FF:000002">
    <property type="entry name" value="Coatomer subunit gamma"/>
    <property type="match status" value="1"/>
</dbReference>
<evidence type="ECO:0000313" key="16">
    <source>
        <dbReference type="Proteomes" id="UP000006727"/>
    </source>
</evidence>
<keyword evidence="10" id="KW-0472">Membrane</keyword>
<evidence type="ECO:0000259" key="14">
    <source>
        <dbReference type="Pfam" id="PF08752"/>
    </source>
</evidence>
<dbReference type="PANTHER" id="PTHR10261:SF0">
    <property type="entry name" value="COATOMER SUBUNIT GAMMA-2"/>
    <property type="match status" value="1"/>
</dbReference>
<sequence length="635" mass="70842">MTLVQPPLKKDDDVEDDSEYSPFYGIERSAVLQEARVFNDRELDARRCTQVITKVLYFINQGVSFTQKEVTDVFFATTKLFQSNDIGLRRMVYLIIKEISPSNDEVIIVTSSLMKDMNSKTNLYRANAIRVLCRITDGGLLGQIELHLKQAVVDKSPVVSSAALVSGIHLLQSYPEIVKGWSNEVYEAVHSKASLVQFHRLSLLHQIRRNDRLALSKLVSGLTKGGVQSPLAKCLLIRYTTQIAQFHPLAVASCNVDLESFISDQNRSAATLAITTLLKTGNESSVERLMRQITNFVSDIGDEFKIMVVDAIRSLCLKFPQKCRSLEEGGFDYKKAVVDSILILIREIPDAKEIGLSHLCEFVEDCEFSYLSIQVRDRATLYLSLLTDGLQNDQEDAQSILLQSLDMPLENLEAGLRSYKPSEGSFLLAAVPMNVKPNKLVEKKASTRNLRKAAKDASQKATANGETSKLFPAYEKLLNSFPQFAGFGKLFKSCAPVELTEAETEYAVNVVKHIYPSYIVFKFNCSNTISEQLLENVIAVMEGIEGEDFKHVATTTLASLPCGIPGQTFVAFEKPVGACTFGKFSNTLRFFVKEVELSTGDADEDRYEDEYQLEALKVTAADYMLKMGVSNFRNA</sequence>
<dbReference type="GO" id="GO:0000139">
    <property type="term" value="C:Golgi membrane"/>
    <property type="evidence" value="ECO:0000318"/>
    <property type="project" value="GO_Central"/>
</dbReference>
<reference evidence="15 16" key="1">
    <citation type="journal article" date="2008" name="Science">
        <title>The Physcomitrella genome reveals evolutionary insights into the conquest of land by plants.</title>
        <authorList>
            <person name="Rensing S."/>
            <person name="Lang D."/>
            <person name="Zimmer A."/>
            <person name="Terry A."/>
            <person name="Salamov A."/>
            <person name="Shapiro H."/>
            <person name="Nishiyama T."/>
            <person name="Perroud P.-F."/>
            <person name="Lindquist E."/>
            <person name="Kamisugi Y."/>
            <person name="Tanahashi T."/>
            <person name="Sakakibara K."/>
            <person name="Fujita T."/>
            <person name="Oishi K."/>
            <person name="Shin-I T."/>
            <person name="Kuroki Y."/>
            <person name="Toyoda A."/>
            <person name="Suzuki Y."/>
            <person name="Hashimoto A."/>
            <person name="Yamaguchi K."/>
            <person name="Sugano A."/>
            <person name="Kohara Y."/>
            <person name="Fujiyama A."/>
            <person name="Anterola A."/>
            <person name="Aoki S."/>
            <person name="Ashton N."/>
            <person name="Barbazuk W.B."/>
            <person name="Barker E."/>
            <person name="Bennetzen J."/>
            <person name="Bezanilla M."/>
            <person name="Blankenship R."/>
            <person name="Cho S.H."/>
            <person name="Dutcher S."/>
            <person name="Estelle M."/>
            <person name="Fawcett J.A."/>
            <person name="Gundlach H."/>
            <person name="Hanada K."/>
            <person name="Heyl A."/>
            <person name="Hicks K.A."/>
            <person name="Hugh J."/>
            <person name="Lohr M."/>
            <person name="Mayer K."/>
            <person name="Melkozernov A."/>
            <person name="Murata T."/>
            <person name="Nelson D."/>
            <person name="Pils B."/>
            <person name="Prigge M."/>
            <person name="Reiss B."/>
            <person name="Renner T."/>
            <person name="Rombauts S."/>
            <person name="Rushton P."/>
            <person name="Sanderfoot A."/>
            <person name="Schween G."/>
            <person name="Shiu S.-H."/>
            <person name="Stueber K."/>
            <person name="Theodoulou F.L."/>
            <person name="Tu H."/>
            <person name="Van de Peer Y."/>
            <person name="Verrier P.J."/>
            <person name="Waters E."/>
            <person name="Wood A."/>
            <person name="Yang L."/>
            <person name="Cove D."/>
            <person name="Cuming A."/>
            <person name="Hasebe M."/>
            <person name="Lucas S."/>
            <person name="Mishler D.B."/>
            <person name="Reski R."/>
            <person name="Grigoriev I."/>
            <person name="Quatrano R.S."/>
            <person name="Boore J.L."/>
        </authorList>
    </citation>
    <scope>NUCLEOTIDE SEQUENCE [LARGE SCALE GENOMIC DNA]</scope>
    <source>
        <strain evidence="15 16">cv. Gransden 2004</strain>
    </source>
</reference>
<protein>
    <recommendedName>
        <fullName evidence="17">Coatomer subunit gamma</fullName>
    </recommendedName>
</protein>
<keyword evidence="7" id="KW-0931">ER-Golgi transport</keyword>
<evidence type="ECO:0000256" key="10">
    <source>
        <dbReference type="ARBA" id="ARBA00023136"/>
    </source>
</evidence>
<dbReference type="AlphaFoldDB" id="A0A7I4ED89"/>
<evidence type="ECO:0000256" key="4">
    <source>
        <dbReference type="ARBA" id="ARBA00022448"/>
    </source>
</evidence>